<protein>
    <submittedName>
        <fullName evidence="3">DnaJ-like protein</fullName>
    </submittedName>
</protein>
<dbReference type="PRINTS" id="PR00625">
    <property type="entry name" value="JDOMAIN"/>
</dbReference>
<dbReference type="OrthoDB" id="166297at2"/>
<keyword evidence="4" id="KW-1185">Reference proteome</keyword>
<dbReference type="AlphaFoldDB" id="A0A3N4ZCV2"/>
<dbReference type="Gene3D" id="1.10.287.110">
    <property type="entry name" value="DnaJ domain"/>
    <property type="match status" value="1"/>
</dbReference>
<dbReference type="SMART" id="SM00271">
    <property type="entry name" value="DnaJ"/>
    <property type="match status" value="1"/>
</dbReference>
<dbReference type="Pfam" id="PF00226">
    <property type="entry name" value="DnaJ"/>
    <property type="match status" value="1"/>
</dbReference>
<feature type="compositionally biased region" description="Basic and acidic residues" evidence="1">
    <location>
        <begin position="134"/>
        <end position="146"/>
    </location>
</feature>
<dbReference type="EMBL" id="RKRA01000001">
    <property type="protein sequence ID" value="RPF29150.1"/>
    <property type="molecule type" value="Genomic_DNA"/>
</dbReference>
<name>A0A3N4ZCV2_9MICO</name>
<dbReference type="InterPro" id="IPR036869">
    <property type="entry name" value="J_dom_sf"/>
</dbReference>
<accession>A0A3N4ZCV2</accession>
<dbReference type="InterPro" id="IPR052763">
    <property type="entry name" value="DnaJ_C4"/>
</dbReference>
<dbReference type="InterPro" id="IPR001623">
    <property type="entry name" value="DnaJ_domain"/>
</dbReference>
<evidence type="ECO:0000256" key="1">
    <source>
        <dbReference type="SAM" id="MobiDB-lite"/>
    </source>
</evidence>
<sequence>MTVQRATSPVVPGGATVRNEEFLELVIEDELLLRAEFDEIVAEAWDGPHPPRERLPAGRGAAGQHVAARRWRAAAVPALSLRPHGPGTDGWAHQRAPPRRTDGHVARHGEPCRATLSVRPGRPPVNPDPDDTDLGNRDPDDRHPDDTDLYGVLGVGPAAGADAISRAYRTLVREHHPDSRAAAGPAGDAAHDRALGRVMAAYEVLRDPGRRARYDGQQGRPPAPTPGPARVPVRRTGRARAPRGADIWVGPEVRVG</sequence>
<feature type="region of interest" description="Disordered" evidence="1">
    <location>
        <begin position="80"/>
        <end position="148"/>
    </location>
</feature>
<feature type="compositionally biased region" description="Basic and acidic residues" evidence="1">
    <location>
        <begin position="99"/>
        <end position="111"/>
    </location>
</feature>
<dbReference type="CDD" id="cd06257">
    <property type="entry name" value="DnaJ"/>
    <property type="match status" value="1"/>
</dbReference>
<reference evidence="3 4" key="1">
    <citation type="submission" date="2018-11" db="EMBL/GenBank/DDBJ databases">
        <title>Sequencing the genomes of 1000 actinobacteria strains.</title>
        <authorList>
            <person name="Klenk H.-P."/>
        </authorList>
    </citation>
    <scope>NUCLEOTIDE SEQUENCE [LARGE SCALE GENOMIC DNA]</scope>
    <source>
        <strain evidence="3 4">DSM 14418</strain>
    </source>
</reference>
<dbReference type="PANTHER" id="PTHR44825">
    <property type="match status" value="1"/>
</dbReference>
<dbReference type="RefSeq" id="WP_123919896.1">
    <property type="nucleotide sequence ID" value="NZ_RKRA01000001.1"/>
</dbReference>
<evidence type="ECO:0000313" key="3">
    <source>
        <dbReference type="EMBL" id="RPF29150.1"/>
    </source>
</evidence>
<dbReference type="SUPFAM" id="SSF46565">
    <property type="entry name" value="Chaperone J-domain"/>
    <property type="match status" value="1"/>
</dbReference>
<evidence type="ECO:0000313" key="4">
    <source>
        <dbReference type="Proteomes" id="UP000280726"/>
    </source>
</evidence>
<gene>
    <name evidence="3" type="ORF">EDD32_3710</name>
</gene>
<feature type="compositionally biased region" description="Basic residues" evidence="1">
    <location>
        <begin position="232"/>
        <end position="241"/>
    </location>
</feature>
<evidence type="ECO:0000259" key="2">
    <source>
        <dbReference type="PROSITE" id="PS50076"/>
    </source>
</evidence>
<dbReference type="PROSITE" id="PS50076">
    <property type="entry name" value="DNAJ_2"/>
    <property type="match status" value="1"/>
</dbReference>
<dbReference type="Proteomes" id="UP000280726">
    <property type="component" value="Unassembled WGS sequence"/>
</dbReference>
<organism evidence="3 4">
    <name type="scientific">Georgenia muralis</name>
    <dbReference type="NCBI Taxonomy" id="154117"/>
    <lineage>
        <taxon>Bacteria</taxon>
        <taxon>Bacillati</taxon>
        <taxon>Actinomycetota</taxon>
        <taxon>Actinomycetes</taxon>
        <taxon>Micrococcales</taxon>
        <taxon>Bogoriellaceae</taxon>
        <taxon>Georgenia</taxon>
    </lineage>
</organism>
<proteinExistence type="predicted"/>
<comment type="caution">
    <text evidence="3">The sequence shown here is derived from an EMBL/GenBank/DDBJ whole genome shotgun (WGS) entry which is preliminary data.</text>
</comment>
<dbReference type="PANTHER" id="PTHR44825:SF1">
    <property type="entry name" value="DNAJ HOMOLOG SUBFAMILY C MEMBER 4"/>
    <property type="match status" value="1"/>
</dbReference>
<feature type="domain" description="J" evidence="2">
    <location>
        <begin position="148"/>
        <end position="218"/>
    </location>
</feature>
<feature type="region of interest" description="Disordered" evidence="1">
    <location>
        <begin position="209"/>
        <end position="256"/>
    </location>
</feature>